<reference evidence="1 2" key="1">
    <citation type="submission" date="2007-09" db="EMBL/GenBank/DDBJ databases">
        <title>Draft genome sequence of Faecalibacterium prausnitzii M21/2.</title>
        <authorList>
            <person name="Sudarsanam P."/>
            <person name="Ley R."/>
            <person name="Guruge J."/>
            <person name="Turnbaugh P.J."/>
            <person name="Mahowald M."/>
            <person name="Liep D."/>
            <person name="Gordon J."/>
        </authorList>
    </citation>
    <scope>NUCLEOTIDE SEQUENCE [LARGE SCALE GENOMIC DNA]</scope>
    <source>
        <strain evidence="1 2">M21/2</strain>
    </source>
</reference>
<dbReference type="HOGENOM" id="CLU_2787722_0_0_9"/>
<evidence type="ECO:0000313" key="2">
    <source>
        <dbReference type="Proteomes" id="UP000005945"/>
    </source>
</evidence>
<gene>
    <name evidence="1" type="ORF">FAEPRAM212_03051</name>
</gene>
<dbReference type="Proteomes" id="UP000005945">
    <property type="component" value="Unassembled WGS sequence"/>
</dbReference>
<dbReference type="AlphaFoldDB" id="A8SGF8"/>
<accession>A8SGF8</accession>
<protein>
    <submittedName>
        <fullName evidence="1">Uncharacterized protein</fullName>
    </submittedName>
</protein>
<sequence length="68" mass="7433">MRVEEPAATNTADTVFSISSTYPAAVPRCTPTAAYNKPCFIIAYHSANFNRFYTAKVHLCCIKPCGLS</sequence>
<comment type="caution">
    <text evidence="1">The sequence shown here is derived from an EMBL/GenBank/DDBJ whole genome shotgun (WGS) entry which is preliminary data.</text>
</comment>
<dbReference type="EMBL" id="ABED02000029">
    <property type="protein sequence ID" value="EDP20258.1"/>
    <property type="molecule type" value="Genomic_DNA"/>
</dbReference>
<evidence type="ECO:0000313" key="1">
    <source>
        <dbReference type="EMBL" id="EDP20258.1"/>
    </source>
</evidence>
<proteinExistence type="predicted"/>
<organism evidence="1 2">
    <name type="scientific">Faecalibacterium prausnitzii M21/2</name>
    <dbReference type="NCBI Taxonomy" id="411485"/>
    <lineage>
        <taxon>Bacteria</taxon>
        <taxon>Bacillati</taxon>
        <taxon>Bacillota</taxon>
        <taxon>Clostridia</taxon>
        <taxon>Eubacteriales</taxon>
        <taxon>Oscillospiraceae</taxon>
        <taxon>Faecalibacterium</taxon>
    </lineage>
</organism>
<name>A8SGF8_9FIRM</name>
<reference evidence="1 2" key="2">
    <citation type="submission" date="2007-09" db="EMBL/GenBank/DDBJ databases">
        <authorList>
            <person name="Fulton L."/>
            <person name="Clifton S."/>
            <person name="Fulton B."/>
            <person name="Xu J."/>
            <person name="Minx P."/>
            <person name="Pepin K.H."/>
            <person name="Johnson M."/>
            <person name="Thiruvilangam P."/>
            <person name="Bhonagiri V."/>
            <person name="Nash W.E."/>
            <person name="Mardis E.R."/>
            <person name="Wilson R.K."/>
        </authorList>
    </citation>
    <scope>NUCLEOTIDE SEQUENCE [LARGE SCALE GENOMIC DNA]</scope>
    <source>
        <strain evidence="1 2">M21/2</strain>
    </source>
</reference>